<keyword evidence="4 5" id="KW-0472">Membrane</keyword>
<evidence type="ECO:0000313" key="6">
    <source>
        <dbReference type="EMBL" id="MBG6105962.1"/>
    </source>
</evidence>
<reference evidence="6 7" key="1">
    <citation type="submission" date="2020-11" db="EMBL/GenBank/DDBJ databases">
        <title>Sequencing the genomes of 1000 actinobacteria strains.</title>
        <authorList>
            <person name="Klenk H.-P."/>
        </authorList>
    </citation>
    <scope>NUCLEOTIDE SEQUENCE [LARGE SCALE GENOMIC DNA]</scope>
    <source>
        <strain evidence="6 7">DSM 101695</strain>
    </source>
</reference>
<feature type="transmembrane region" description="Helical" evidence="5">
    <location>
        <begin position="33"/>
        <end position="52"/>
    </location>
</feature>
<name>A0ABS0KBF5_9ACTN</name>
<dbReference type="RefSeq" id="WP_196924187.1">
    <property type="nucleotide sequence ID" value="NZ_JADOTY010000001.1"/>
</dbReference>
<accession>A0ABS0KBF5</accession>
<comment type="caution">
    <text evidence="6">The sequence shown here is derived from an EMBL/GenBank/DDBJ whole genome shotgun (WGS) entry which is preliminary data.</text>
</comment>
<evidence type="ECO:0000256" key="5">
    <source>
        <dbReference type="SAM" id="Phobius"/>
    </source>
</evidence>
<evidence type="ECO:0008006" key="8">
    <source>
        <dbReference type="Google" id="ProtNLM"/>
    </source>
</evidence>
<organism evidence="6 7">
    <name type="scientific">Micromonospora vinacea</name>
    <dbReference type="NCBI Taxonomy" id="709878"/>
    <lineage>
        <taxon>Bacteria</taxon>
        <taxon>Bacillati</taxon>
        <taxon>Actinomycetota</taxon>
        <taxon>Actinomycetes</taxon>
        <taxon>Micromonosporales</taxon>
        <taxon>Micromonosporaceae</taxon>
        <taxon>Micromonospora</taxon>
    </lineage>
</organism>
<keyword evidence="3 5" id="KW-1133">Transmembrane helix</keyword>
<proteinExistence type="predicted"/>
<evidence type="ECO:0000256" key="3">
    <source>
        <dbReference type="ARBA" id="ARBA00022989"/>
    </source>
</evidence>
<keyword evidence="7" id="KW-1185">Reference proteome</keyword>
<evidence type="ECO:0000256" key="1">
    <source>
        <dbReference type="ARBA" id="ARBA00004141"/>
    </source>
</evidence>
<feature type="transmembrane region" description="Helical" evidence="5">
    <location>
        <begin position="100"/>
        <end position="119"/>
    </location>
</feature>
<feature type="transmembrane region" description="Helical" evidence="5">
    <location>
        <begin position="72"/>
        <end position="93"/>
    </location>
</feature>
<evidence type="ECO:0000256" key="4">
    <source>
        <dbReference type="ARBA" id="ARBA00023136"/>
    </source>
</evidence>
<keyword evidence="2 5" id="KW-0812">Transmembrane</keyword>
<feature type="transmembrane region" description="Helical" evidence="5">
    <location>
        <begin position="182"/>
        <end position="201"/>
    </location>
</feature>
<dbReference type="Pfam" id="PF13564">
    <property type="entry name" value="DoxX_2"/>
    <property type="match status" value="1"/>
</dbReference>
<dbReference type="InterPro" id="IPR032808">
    <property type="entry name" value="DoxX"/>
</dbReference>
<dbReference type="EMBL" id="JADOTY010000001">
    <property type="protein sequence ID" value="MBG6105962.1"/>
    <property type="molecule type" value="Genomic_DNA"/>
</dbReference>
<gene>
    <name evidence="6" type="ORF">IW249_006376</name>
</gene>
<comment type="subcellular location">
    <subcellularLocation>
        <location evidence="1">Membrane</location>
        <topology evidence="1">Multi-pass membrane protein</topology>
    </subcellularLocation>
</comment>
<evidence type="ECO:0000256" key="2">
    <source>
        <dbReference type="ARBA" id="ARBA00022692"/>
    </source>
</evidence>
<evidence type="ECO:0000313" key="7">
    <source>
        <dbReference type="Proteomes" id="UP000631791"/>
    </source>
</evidence>
<feature type="transmembrane region" description="Helical" evidence="5">
    <location>
        <begin position="125"/>
        <end position="144"/>
    </location>
</feature>
<dbReference type="Proteomes" id="UP000631791">
    <property type="component" value="Unassembled WGS sequence"/>
</dbReference>
<protein>
    <recommendedName>
        <fullName evidence="8">DoxX-like family protein</fullName>
    </recommendedName>
</protein>
<sequence length="220" mass="24500">MRTQATRKFQEATDKRSATVTRSGWNWSRIRPIAFWATTFVIALELAAGSVWNLLTIEWVEVQLHHLGYPHFFAYILGAWQAGAAVAIIAPGLPLLKEWAYVGAFFLWSGAVASHLSVGDGLQSWGVPLMFGACAIASWVLRPADRRLPETRLRRARPADAGPDGVGPLEIRPRSWATRPRAWIVPIGLIAVLYAVSFLTLPVMEDVMREQAVELGWIDR</sequence>